<accession>A0ABU9HGC5</accession>
<organism evidence="7 8">
    <name type="scientific">Psychromonas arctica</name>
    <dbReference type="NCBI Taxonomy" id="168275"/>
    <lineage>
        <taxon>Bacteria</taxon>
        <taxon>Pseudomonadati</taxon>
        <taxon>Pseudomonadota</taxon>
        <taxon>Gammaproteobacteria</taxon>
        <taxon>Alteromonadales</taxon>
        <taxon>Psychromonadaceae</taxon>
        <taxon>Psychromonas</taxon>
    </lineage>
</organism>
<dbReference type="Gene3D" id="3.40.50.720">
    <property type="entry name" value="NAD(P)-binding Rossmann-like Domain"/>
    <property type="match status" value="1"/>
</dbReference>
<feature type="domain" description="NAD-glutamate dehydrogenase ACT3" evidence="6">
    <location>
        <begin position="546"/>
        <end position="622"/>
    </location>
</feature>
<dbReference type="InterPro" id="IPR048381">
    <property type="entry name" value="GDH_C"/>
</dbReference>
<dbReference type="InterPro" id="IPR007780">
    <property type="entry name" value="NAD_Glu_DH_bac"/>
</dbReference>
<dbReference type="InterPro" id="IPR049058">
    <property type="entry name" value="NAD_Glu_DH_HM2"/>
</dbReference>
<dbReference type="Pfam" id="PF21075">
    <property type="entry name" value="GDH_ACT1"/>
    <property type="match status" value="1"/>
</dbReference>
<keyword evidence="8" id="KW-1185">Reference proteome</keyword>
<dbReference type="GO" id="GO:0004352">
    <property type="term" value="F:glutamate dehydrogenase (NAD+) activity"/>
    <property type="evidence" value="ECO:0007669"/>
    <property type="project" value="UniProtKB-EC"/>
</dbReference>
<dbReference type="PANTHER" id="PTHR43403">
    <property type="entry name" value="NAD-SPECIFIC GLUTAMATE DEHYDROGENASE"/>
    <property type="match status" value="1"/>
</dbReference>
<evidence type="ECO:0000256" key="1">
    <source>
        <dbReference type="ARBA" id="ARBA00023002"/>
    </source>
</evidence>
<dbReference type="Pfam" id="PF21078">
    <property type="entry name" value="GDH_HM3"/>
    <property type="match status" value="1"/>
</dbReference>
<dbReference type="Proteomes" id="UP001366060">
    <property type="component" value="Unassembled WGS sequence"/>
</dbReference>
<feature type="domain" description="NAD-glutamate dehydrogenase ACT2" evidence="5">
    <location>
        <begin position="399"/>
        <end position="488"/>
    </location>
</feature>
<reference evidence="7 8" key="1">
    <citation type="submission" date="2024-02" db="EMBL/GenBank/DDBJ databases">
        <title>Bacteria isolated from the canopy kelp, Nereocystis luetkeana.</title>
        <authorList>
            <person name="Pfister C.A."/>
            <person name="Younker I.T."/>
            <person name="Light S.H."/>
        </authorList>
    </citation>
    <scope>NUCLEOTIDE SEQUENCE [LARGE SCALE GENOMIC DNA]</scope>
    <source>
        <strain evidence="7 8">TI.2.07</strain>
    </source>
</reference>
<dbReference type="RefSeq" id="WP_341629326.1">
    <property type="nucleotide sequence ID" value="NZ_JBAKBA010000074.1"/>
</dbReference>
<dbReference type="Pfam" id="PF21079">
    <property type="entry name" value="GDH_HM2"/>
    <property type="match status" value="1"/>
</dbReference>
<dbReference type="Pfam" id="PF21076">
    <property type="entry name" value="GDH_ACT2"/>
    <property type="match status" value="1"/>
</dbReference>
<dbReference type="Pfam" id="PF05088">
    <property type="entry name" value="Bac_GDH_CD"/>
    <property type="match status" value="1"/>
</dbReference>
<dbReference type="InterPro" id="IPR046346">
    <property type="entry name" value="Aminoacid_DH-like_N_sf"/>
</dbReference>
<dbReference type="InterPro" id="IPR049056">
    <property type="entry name" value="NAD_Glu_DH_HM3"/>
</dbReference>
<name>A0ABU9HGC5_9GAMM</name>
<dbReference type="SUPFAM" id="SSF53223">
    <property type="entry name" value="Aminoacid dehydrogenase-like, N-terminal domain"/>
    <property type="match status" value="1"/>
</dbReference>
<feature type="domain" description="NAD-specific glutamate dehydrogenase C-terminal" evidence="3">
    <location>
        <begin position="1261"/>
        <end position="1596"/>
    </location>
</feature>
<evidence type="ECO:0000313" key="7">
    <source>
        <dbReference type="EMBL" id="MEL0660963.1"/>
    </source>
</evidence>
<dbReference type="InterPro" id="IPR049059">
    <property type="entry name" value="NAD_Glu_DH_HM1"/>
</dbReference>
<dbReference type="EC" id="1.4.1.2" evidence="7"/>
<dbReference type="PANTHER" id="PTHR43403:SF1">
    <property type="entry name" value="NAD-SPECIFIC GLUTAMATE DEHYDROGENASE"/>
    <property type="match status" value="1"/>
</dbReference>
<dbReference type="InterPro" id="IPR028971">
    <property type="entry name" value="NAD-GDH_cat"/>
</dbReference>
<dbReference type="InterPro" id="IPR024727">
    <property type="entry name" value="NAD_Glu_DH_N_ACT1"/>
</dbReference>
<evidence type="ECO:0000259" key="2">
    <source>
        <dbReference type="Pfam" id="PF05088"/>
    </source>
</evidence>
<evidence type="ECO:0000259" key="5">
    <source>
        <dbReference type="Pfam" id="PF21076"/>
    </source>
</evidence>
<dbReference type="EMBL" id="JBAKBA010000074">
    <property type="protein sequence ID" value="MEL0660963.1"/>
    <property type="molecule type" value="Genomic_DNA"/>
</dbReference>
<gene>
    <name evidence="7" type="ORF">V6255_17675</name>
</gene>
<evidence type="ECO:0000259" key="3">
    <source>
        <dbReference type="Pfam" id="PF21074"/>
    </source>
</evidence>
<dbReference type="InterPro" id="IPR049064">
    <property type="entry name" value="NAD_Glu_DH_ACT3"/>
</dbReference>
<dbReference type="InterPro" id="IPR036291">
    <property type="entry name" value="NAD(P)-bd_dom_sf"/>
</dbReference>
<feature type="domain" description="NAD-glutamate dehydrogenase catalytic" evidence="2">
    <location>
        <begin position="721"/>
        <end position="1215"/>
    </location>
</feature>
<evidence type="ECO:0000313" key="8">
    <source>
        <dbReference type="Proteomes" id="UP001366060"/>
    </source>
</evidence>
<evidence type="ECO:0000259" key="4">
    <source>
        <dbReference type="Pfam" id="PF21075"/>
    </source>
</evidence>
<dbReference type="PIRSF" id="PIRSF036761">
    <property type="entry name" value="GDH_Mll4104"/>
    <property type="match status" value="1"/>
</dbReference>
<feature type="domain" description="NAD-glutamate dehydrogenase N-terminal ACT1" evidence="4">
    <location>
        <begin position="34"/>
        <end position="177"/>
    </location>
</feature>
<proteinExistence type="predicted"/>
<protein>
    <submittedName>
        <fullName evidence="7">NAD-glutamate dehydrogenase</fullName>
        <ecNumber evidence="7">1.4.1.2</ecNumber>
    </submittedName>
</protein>
<comment type="caution">
    <text evidence="7">The sequence shown here is derived from an EMBL/GenBank/DDBJ whole genome shotgun (WGS) entry which is preliminary data.</text>
</comment>
<dbReference type="Pfam" id="PF21074">
    <property type="entry name" value="GDH_C"/>
    <property type="match status" value="1"/>
</dbReference>
<keyword evidence="1 7" id="KW-0560">Oxidoreductase</keyword>
<sequence length="1601" mass="181080">MNIKTNQKSDILEQIFSQLKAHFPVREQSLLQNFINAIYRDVSIVDLAIISPDDLAGLTVSLWREVHQWKGEVAKVKVFNPDVEQDEWQSTHSIISVLSRNIPFIIDTVKITLNKHNTKLHRIFYSEINSERNASGKLKTLNSDIVNANDSNTELLLYIEIDQTSSSSERMKIQKSLEGALSHVSLVVDDYSHMAAKIKDAIKVSKKEVSAITSKADFAEQQTYLDWMADDHFTFLACDQFTVKDGFISIVEKSQLGLLKHKEFMHDKTQFDCLHELQEPSLLHFSKASQRAMVHRIAYPDVVYVKQFNKQGELIGGTRFIGLYTSSVYSGSPLGIPVVRQKINNILAQSGLSLGGHYYKELTQILSTYAIEDLLLCDEKTLLNNVVEVLHAQERKQLKLFLRTDGNKRFVTALLYVPRDLYNTKVRLKFVELLSRTMDIVDSDFQTYLSESNLARLRLVIHLDKPLQGELELDAIQLRMQQITKAWNEDLQDSLIENHGEETAVKLARKYESAFPTSYQDSFSSRVAVTDIDRIESLFLSPDRSMALRFYRSIEANNSGLKLKLFHQDGALLLSDLIPILENLGLKVAQEYPYQVSPSGESVFWLYDFTLLYVNDDGFDPENYRHLFSDAFLAIWYAQADNDPFNKLILGAGIAWRDIAMLRAYAKYLKQIRFGFSHFSIAKTLLDHSGFVKQIVNLFHARFNPEKQVSLEKQADLESAILESLNDVSNLNEDRVLRKYVELIMATIRSNYFQQQEGEFKDYISFKFDHKKIGDIPLPRLSYEVFVYSPRFEGVHLRGGSVARGGLRWSDRGEDYRTEVLGLVKAQQVKNSVIVPVGAKGGFVAKYLNPTMDRDTFMQEGIACYKMFISALLDITDNLEAGNLIPPQQVVRYDNDDPYLVVAADKGTATFSDIANELATDRNFWLNDAFASGGSNGYDHKKMGITAKGAWISVQRHFRELGIDVQEQPISVIGIGDMAGDVFGNGMLCSKKIKLLAAFNHLHIFIDPNPENLEACFEERQRLFDTPRTSWADYDAKLISAGGGIFERSAKSIAVTPQMAKAFGIKQAKVTPTDLISLLLKSSVDLLWNGGIGTYVKSEKESHADVGDKANDSLRVNGSELRCKVIGEGGNLGMTQSARIEFSVHGGQCFTDAIDNAAGVNCSDLEVNIKILLDKLVSKGDLTVKQRNVWLQNMTGQVSELVLHNNYRQAQSISLSYLQGHKGIEEFRGLINSQEEKGKLNRSLEFIPSDEEITERKNAELGVTRPVISVMISYAKNEMKEELAKARIAEDGYLAKEAEKIFPGELVKSYKAEIHEHPLLSEIVATQVSNDLFNVMGATFAYRIMSSTGCSFLDLAKAWVAARDIFNLPELLAEIESLDNQIDSAVQTELMNKLMRMVRHATRWFIRSHREQLDCATLIKKYKTSLHAVKANLPKLLSERSLQERQLELDNAKEQGVPIALAEKLSNTEQSYALLNIIDVASKLKVDPQLAAHVYFYSEEKLKLADIAAQLNLLPVDSHWQSLAREAMRDDLEWQQKRITRAVLLTLHDKDVEKAYLDWQVQHQSLADRWHKMTEALSAVSLPEFSMCQVALRELLDLSKS</sequence>
<dbReference type="InterPro" id="IPR049062">
    <property type="entry name" value="NAD_Glu_DH_ACT2"/>
</dbReference>
<dbReference type="SUPFAM" id="SSF51735">
    <property type="entry name" value="NAD(P)-binding Rossmann-fold domains"/>
    <property type="match status" value="1"/>
</dbReference>
<evidence type="ECO:0000259" key="6">
    <source>
        <dbReference type="Pfam" id="PF21077"/>
    </source>
</evidence>
<dbReference type="Pfam" id="PF21073">
    <property type="entry name" value="GDH_HM1"/>
    <property type="match status" value="1"/>
</dbReference>
<dbReference type="Pfam" id="PF21077">
    <property type="entry name" value="GDH_ACT3"/>
    <property type="match status" value="1"/>
</dbReference>